<dbReference type="EMBL" id="CH473953">
    <property type="protein sequence ID" value="EDM13082.1"/>
    <property type="molecule type" value="Genomic_DNA"/>
</dbReference>
<reference evidence="2" key="1">
    <citation type="submission" date="2005-09" db="EMBL/GenBank/DDBJ databases">
        <authorList>
            <person name="Mural R.J."/>
            <person name="Li P.W."/>
            <person name="Adams M.D."/>
            <person name="Amanatides P.G."/>
            <person name="Baden-Tillson H."/>
            <person name="Barnstead M."/>
            <person name="Chin S.H."/>
            <person name="Dew I."/>
            <person name="Evans C.A."/>
            <person name="Ferriera S."/>
            <person name="Flanigan M."/>
            <person name="Fosler C."/>
            <person name="Glodek A."/>
            <person name="Gu Z."/>
            <person name="Holt R.A."/>
            <person name="Jennings D."/>
            <person name="Kraft C.L."/>
            <person name="Lu F."/>
            <person name="Nguyen T."/>
            <person name="Nusskern D.R."/>
            <person name="Pfannkoch C.M."/>
            <person name="Sitter C."/>
            <person name="Sutton G.G."/>
            <person name="Venter J.C."/>
            <person name="Wang Z."/>
            <person name="Woodage T."/>
            <person name="Zheng X.H."/>
            <person name="Zhong F."/>
        </authorList>
    </citation>
    <scope>NUCLEOTIDE SEQUENCE [LARGE SCALE GENOMIC DNA]</scope>
    <source>
        <strain>BN</strain>
        <strain evidence="2">Sprague-Dawley</strain>
    </source>
</reference>
<gene>
    <name evidence="1" type="ORF">rCG_47430</name>
</gene>
<organism evidence="1 2">
    <name type="scientific">Rattus norvegicus</name>
    <name type="common">Rat</name>
    <dbReference type="NCBI Taxonomy" id="10116"/>
    <lineage>
        <taxon>Eukaryota</taxon>
        <taxon>Metazoa</taxon>
        <taxon>Chordata</taxon>
        <taxon>Craniata</taxon>
        <taxon>Vertebrata</taxon>
        <taxon>Euteleostomi</taxon>
        <taxon>Mammalia</taxon>
        <taxon>Eutheria</taxon>
        <taxon>Euarchontoglires</taxon>
        <taxon>Glires</taxon>
        <taxon>Rodentia</taxon>
        <taxon>Myomorpha</taxon>
        <taxon>Muroidea</taxon>
        <taxon>Muridae</taxon>
        <taxon>Murinae</taxon>
        <taxon>Rattus</taxon>
    </lineage>
</organism>
<dbReference type="Proteomes" id="UP000234681">
    <property type="component" value="Chromosome 1"/>
</dbReference>
<accession>A6I0V1</accession>
<evidence type="ECO:0000313" key="1">
    <source>
        <dbReference type="EMBL" id="EDM13082.1"/>
    </source>
</evidence>
<name>A6I0V1_RAT</name>
<sequence length="28" mass="3309">MVMASDVPSGVQMHMHIEHSYIKYLLKY</sequence>
<protein>
    <submittedName>
        <fullName evidence="1">RCG47430</fullName>
    </submittedName>
</protein>
<dbReference type="AlphaFoldDB" id="A6I0V1"/>
<proteinExistence type="predicted"/>
<evidence type="ECO:0000313" key="2">
    <source>
        <dbReference type="Proteomes" id="UP000234681"/>
    </source>
</evidence>